<evidence type="ECO:0000313" key="11">
    <source>
        <dbReference type="Proteomes" id="UP001044222"/>
    </source>
</evidence>
<dbReference type="Proteomes" id="UP001044222">
    <property type="component" value="Unassembled WGS sequence"/>
</dbReference>
<comment type="catalytic activity">
    <reaction evidence="7">
        <text>a 1-O-(1Z-alkenyl)-sn-glycero-3-phosphoethanolamine + H2O = a 2,3-saturated aldehyde + sn-glycero-3-phosphoethanolamine</text>
        <dbReference type="Rhea" id="RHEA:16905"/>
        <dbReference type="ChEBI" id="CHEBI:15377"/>
        <dbReference type="ChEBI" id="CHEBI:73359"/>
        <dbReference type="ChEBI" id="CHEBI:77288"/>
        <dbReference type="ChEBI" id="CHEBI:143890"/>
        <dbReference type="EC" id="3.3.2.2"/>
    </reaction>
</comment>
<comment type="caution">
    <text evidence="10">The sequence shown here is derived from an EMBL/GenBank/DDBJ whole genome shotgun (WGS) entry which is preliminary data.</text>
</comment>
<evidence type="ECO:0000256" key="1">
    <source>
        <dbReference type="ARBA" id="ARBA00004141"/>
    </source>
</evidence>
<evidence type="ECO:0000256" key="6">
    <source>
        <dbReference type="ARBA" id="ARBA00035673"/>
    </source>
</evidence>
<comment type="similarity">
    <text evidence="2">Belongs to the TMEM86 family.</text>
</comment>
<dbReference type="EMBL" id="JAFIRN010000005">
    <property type="protein sequence ID" value="KAG5849248.1"/>
    <property type="molecule type" value="Genomic_DNA"/>
</dbReference>
<dbReference type="GO" id="GO:0016020">
    <property type="term" value="C:membrane"/>
    <property type="evidence" value="ECO:0007669"/>
    <property type="project" value="UniProtKB-SubCell"/>
</dbReference>
<organism evidence="10 11">
    <name type="scientific">Anguilla anguilla</name>
    <name type="common">European freshwater eel</name>
    <name type="synonym">Muraena anguilla</name>
    <dbReference type="NCBI Taxonomy" id="7936"/>
    <lineage>
        <taxon>Eukaryota</taxon>
        <taxon>Metazoa</taxon>
        <taxon>Chordata</taxon>
        <taxon>Craniata</taxon>
        <taxon>Vertebrata</taxon>
        <taxon>Euteleostomi</taxon>
        <taxon>Actinopterygii</taxon>
        <taxon>Neopterygii</taxon>
        <taxon>Teleostei</taxon>
        <taxon>Anguilliformes</taxon>
        <taxon>Anguillidae</taxon>
        <taxon>Anguilla</taxon>
    </lineage>
</organism>
<feature type="transmembrane region" description="Helical" evidence="9">
    <location>
        <begin position="67"/>
        <end position="87"/>
    </location>
</feature>
<reference evidence="10" key="1">
    <citation type="submission" date="2021-01" db="EMBL/GenBank/DDBJ databases">
        <title>A chromosome-scale assembly of European eel, Anguilla anguilla.</title>
        <authorList>
            <person name="Henkel C."/>
            <person name="Jong-Raadsen S.A."/>
            <person name="Dufour S."/>
            <person name="Weltzien F.-A."/>
            <person name="Palstra A.P."/>
            <person name="Pelster B."/>
            <person name="Spaink H.P."/>
            <person name="Van Den Thillart G.E."/>
            <person name="Jansen H."/>
            <person name="Zahm M."/>
            <person name="Klopp C."/>
            <person name="Cedric C."/>
            <person name="Louis A."/>
            <person name="Berthelot C."/>
            <person name="Parey E."/>
            <person name="Roest Crollius H."/>
            <person name="Montfort J."/>
            <person name="Robinson-Rechavi M."/>
            <person name="Bucao C."/>
            <person name="Bouchez O."/>
            <person name="Gislard M."/>
            <person name="Lluch J."/>
            <person name="Milhes M."/>
            <person name="Lampietro C."/>
            <person name="Lopez Roques C."/>
            <person name="Donnadieu C."/>
            <person name="Braasch I."/>
            <person name="Desvignes T."/>
            <person name="Postlethwait J."/>
            <person name="Bobe J."/>
            <person name="Guiguen Y."/>
            <person name="Dirks R."/>
        </authorList>
    </citation>
    <scope>NUCLEOTIDE SEQUENCE</scope>
    <source>
        <strain evidence="10">Tag_6206</strain>
        <tissue evidence="10">Liver</tissue>
    </source>
</reference>
<dbReference type="AlphaFoldDB" id="A0A9D3MMZ4"/>
<evidence type="ECO:0000256" key="3">
    <source>
        <dbReference type="ARBA" id="ARBA00022692"/>
    </source>
</evidence>
<evidence type="ECO:0000256" key="2">
    <source>
        <dbReference type="ARBA" id="ARBA00007375"/>
    </source>
</evidence>
<proteinExistence type="inferred from homology"/>
<comment type="catalytic activity">
    <reaction evidence="8">
        <text>a 1-O-(1Z-alkenyl)-sn-glycero-3-phosphocholine + H2O = a 2,3-saturated aldehyde + sn-glycerol 3-phosphocholine</text>
        <dbReference type="Rhea" id="RHEA:22544"/>
        <dbReference type="ChEBI" id="CHEBI:15377"/>
        <dbReference type="ChEBI" id="CHEBI:16870"/>
        <dbReference type="ChEBI" id="CHEBI:73359"/>
        <dbReference type="ChEBI" id="CHEBI:77287"/>
        <dbReference type="EC" id="3.3.2.2"/>
    </reaction>
</comment>
<protein>
    <recommendedName>
        <fullName evidence="6">lysoplasmalogenase</fullName>
        <ecNumber evidence="6">3.3.2.2</ecNumber>
    </recommendedName>
</protein>
<dbReference type="GO" id="GO:0047408">
    <property type="term" value="F:alkenylglycerophosphocholine hydrolase activity"/>
    <property type="evidence" value="ECO:0007669"/>
    <property type="project" value="UniProtKB-EC"/>
</dbReference>
<feature type="transmembrane region" description="Helical" evidence="9">
    <location>
        <begin position="143"/>
        <end position="162"/>
    </location>
</feature>
<evidence type="ECO:0000313" key="10">
    <source>
        <dbReference type="EMBL" id="KAG5849248.1"/>
    </source>
</evidence>
<feature type="transmembrane region" description="Helical" evidence="9">
    <location>
        <begin position="119"/>
        <end position="137"/>
    </location>
</feature>
<gene>
    <name evidence="10" type="ORF">ANANG_G00107930</name>
</gene>
<evidence type="ECO:0000256" key="7">
    <source>
        <dbReference type="ARBA" id="ARBA00049458"/>
    </source>
</evidence>
<keyword evidence="3 9" id="KW-0812">Transmembrane</keyword>
<evidence type="ECO:0000256" key="4">
    <source>
        <dbReference type="ARBA" id="ARBA00022989"/>
    </source>
</evidence>
<dbReference type="PANTHER" id="PTHR31885">
    <property type="entry name" value="GH04784P"/>
    <property type="match status" value="1"/>
</dbReference>
<evidence type="ECO:0000256" key="9">
    <source>
        <dbReference type="SAM" id="Phobius"/>
    </source>
</evidence>
<feature type="transmembrane region" description="Helical" evidence="9">
    <location>
        <begin position="174"/>
        <end position="195"/>
    </location>
</feature>
<dbReference type="PANTHER" id="PTHR31885:SF10">
    <property type="entry name" value="LYSOPLASMALOGENASE-LIKE PROTEIN TMEM86A"/>
    <property type="match status" value="1"/>
</dbReference>
<dbReference type="InterPro" id="IPR012506">
    <property type="entry name" value="TMEM86B-like"/>
</dbReference>
<sequence length="237" mass="25935">MVSPVSVVKNEGPKLLPFFKAICMYFALWLPTSSPSWISALVKCLPILCLWAFLLAHGTRFLLARSAARKILAGLVFSVLGDVFLVWQEDGYFSHGLLMFAVAHVLYSSAFGMRPLNPLAGVVVAFLSLLSYIILYPCLFGPFTYLVGVYVALIGLMGWRAVAGVQLANDLWTWTRLSACLGAGFFIVSDLTIAVDKFCFPVPNSRAIVMGTYYAAQMLIALSAVECQEAEASRKRG</sequence>
<feature type="transmembrane region" description="Helical" evidence="9">
    <location>
        <begin position="93"/>
        <end position="112"/>
    </location>
</feature>
<keyword evidence="5 9" id="KW-0472">Membrane</keyword>
<evidence type="ECO:0000256" key="5">
    <source>
        <dbReference type="ARBA" id="ARBA00023136"/>
    </source>
</evidence>
<name>A0A9D3MMZ4_ANGAN</name>
<feature type="transmembrane region" description="Helical" evidence="9">
    <location>
        <begin position="207"/>
        <end position="225"/>
    </location>
</feature>
<dbReference type="Pfam" id="PF07947">
    <property type="entry name" value="YhhN"/>
    <property type="match status" value="1"/>
</dbReference>
<dbReference type="EC" id="3.3.2.2" evidence="6"/>
<evidence type="ECO:0000256" key="8">
    <source>
        <dbReference type="ARBA" id="ARBA00049560"/>
    </source>
</evidence>
<comment type="subcellular location">
    <subcellularLocation>
        <location evidence="1">Membrane</location>
        <topology evidence="1">Multi-pass membrane protein</topology>
    </subcellularLocation>
</comment>
<accession>A0A9D3MMZ4</accession>
<feature type="transmembrane region" description="Helical" evidence="9">
    <location>
        <begin position="36"/>
        <end position="55"/>
    </location>
</feature>
<keyword evidence="11" id="KW-1185">Reference proteome</keyword>
<keyword evidence="4 9" id="KW-1133">Transmembrane helix</keyword>